<reference evidence="2 3" key="1">
    <citation type="submission" date="2020-01" db="EMBL/GenBank/DDBJ databases">
        <title>Sulfitobacter sediminilitoris sp. nov., isolated from a tidal flat.</title>
        <authorList>
            <person name="Park S."/>
            <person name="Yoon J.-H."/>
        </authorList>
    </citation>
    <scope>NUCLEOTIDE SEQUENCE [LARGE SCALE GENOMIC DNA]</scope>
    <source>
        <strain evidence="2 3">JBTF-M27</strain>
    </source>
</reference>
<feature type="transmembrane region" description="Helical" evidence="1">
    <location>
        <begin position="22"/>
        <end position="43"/>
    </location>
</feature>
<comment type="caution">
    <text evidence="2">The sequence shown here is derived from an EMBL/GenBank/DDBJ whole genome shotgun (WGS) entry which is preliminary data.</text>
</comment>
<keyword evidence="3" id="KW-1185">Reference proteome</keyword>
<dbReference type="RefSeq" id="WP_164353088.1">
    <property type="nucleotide sequence ID" value="NZ_JBHSVZ010000001.1"/>
</dbReference>
<organism evidence="2 3">
    <name type="scientific">Sulfitobacter sediminilitoris</name>
    <dbReference type="NCBI Taxonomy" id="2698830"/>
    <lineage>
        <taxon>Bacteria</taxon>
        <taxon>Pseudomonadati</taxon>
        <taxon>Pseudomonadota</taxon>
        <taxon>Alphaproteobacteria</taxon>
        <taxon>Rhodobacterales</taxon>
        <taxon>Roseobacteraceae</taxon>
        <taxon>Sulfitobacter</taxon>
    </lineage>
</organism>
<keyword evidence="1" id="KW-1133">Transmembrane helix</keyword>
<evidence type="ECO:0000256" key="1">
    <source>
        <dbReference type="SAM" id="Phobius"/>
    </source>
</evidence>
<accession>A0A6P0C7K3</accession>
<proteinExistence type="predicted"/>
<sequence>MDISRFAPMTLIRKAREYTRKLWVRVVIMGLLAFVALALTQLIEPLVPKDIATNLTGSAADRLLQIIANAMLSVTIFSITVMVTVYRSSSTQWTPRVHRLIIQDRTTQNTLAVFIGAYVYALVAIIMRELGIYVHDRALVLFGMTVIVLVVIVVYLIRWVLHLQTFGSLIDTTRQIEDVTRAQFKDRLENPCLGANPLIDDVPSDAQAICAKESGYIQHIYPEALNSMAEKRGVKLYLTKNIGQFVFLNEPLLMVGGFDQSDQCDGDLEGFASELQECIVLGDLRTFDQDPRFGLVVMGEVASKALSPGVNDPGTAIDVITRIGRILSNYSDEVARDRDTKLEHIYVRPLDPRDLIDDGFGALARDGREVVEVQQRLQVIMSGLMRHPDDGLGKAAREAAENYLRRSLHAIDFEPDRKRVLSSARDDVQNAVGREVAGAGA</sequence>
<feature type="transmembrane region" description="Helical" evidence="1">
    <location>
        <begin position="139"/>
        <end position="161"/>
    </location>
</feature>
<evidence type="ECO:0000313" key="2">
    <source>
        <dbReference type="EMBL" id="NEK22159.1"/>
    </source>
</evidence>
<feature type="transmembrane region" description="Helical" evidence="1">
    <location>
        <begin position="63"/>
        <end position="86"/>
    </location>
</feature>
<protein>
    <submittedName>
        <fullName evidence="2">DUF2254 domain-containing protein</fullName>
    </submittedName>
</protein>
<gene>
    <name evidence="2" type="ORF">GV827_07070</name>
</gene>
<keyword evidence="1" id="KW-0812">Transmembrane</keyword>
<dbReference type="Proteomes" id="UP000468591">
    <property type="component" value="Unassembled WGS sequence"/>
</dbReference>
<dbReference type="Pfam" id="PF10011">
    <property type="entry name" value="DUF2254"/>
    <property type="match status" value="1"/>
</dbReference>
<dbReference type="InterPro" id="IPR018723">
    <property type="entry name" value="DUF2254_membrane"/>
</dbReference>
<name>A0A6P0C7K3_9RHOB</name>
<keyword evidence="1" id="KW-0472">Membrane</keyword>
<evidence type="ECO:0000313" key="3">
    <source>
        <dbReference type="Proteomes" id="UP000468591"/>
    </source>
</evidence>
<feature type="transmembrane region" description="Helical" evidence="1">
    <location>
        <begin position="107"/>
        <end position="127"/>
    </location>
</feature>
<dbReference type="EMBL" id="JAABNT010000003">
    <property type="protein sequence ID" value="NEK22159.1"/>
    <property type="molecule type" value="Genomic_DNA"/>
</dbReference>
<dbReference type="AlphaFoldDB" id="A0A6P0C7K3"/>